<proteinExistence type="predicted"/>
<dbReference type="Proteomes" id="UP000619788">
    <property type="component" value="Unassembled WGS sequence"/>
</dbReference>
<reference evidence="1 2" key="1">
    <citation type="submission" date="2021-01" db="EMBL/GenBank/DDBJ databases">
        <title>Whole genome shotgun sequence of Planobispora siamensis NBRC 107568.</title>
        <authorList>
            <person name="Komaki H."/>
            <person name="Tamura T."/>
        </authorList>
    </citation>
    <scope>NUCLEOTIDE SEQUENCE [LARGE SCALE GENOMIC DNA]</scope>
    <source>
        <strain evidence="1 2">NBRC 107568</strain>
    </source>
</reference>
<organism evidence="1 2">
    <name type="scientific">Planobispora siamensis</name>
    <dbReference type="NCBI Taxonomy" id="936338"/>
    <lineage>
        <taxon>Bacteria</taxon>
        <taxon>Bacillati</taxon>
        <taxon>Actinomycetota</taxon>
        <taxon>Actinomycetes</taxon>
        <taxon>Streptosporangiales</taxon>
        <taxon>Streptosporangiaceae</taxon>
        <taxon>Planobispora</taxon>
    </lineage>
</organism>
<dbReference type="EMBL" id="BOOJ01000052">
    <property type="protein sequence ID" value="GIH95389.1"/>
    <property type="molecule type" value="Genomic_DNA"/>
</dbReference>
<evidence type="ECO:0000313" key="2">
    <source>
        <dbReference type="Proteomes" id="UP000619788"/>
    </source>
</evidence>
<evidence type="ECO:0000313" key="1">
    <source>
        <dbReference type="EMBL" id="GIH95389.1"/>
    </source>
</evidence>
<dbReference type="RefSeq" id="WP_204067485.1">
    <property type="nucleotide sequence ID" value="NZ_BOOJ01000052.1"/>
</dbReference>
<keyword evidence="2" id="KW-1185">Reference proteome</keyword>
<sequence>MNEHDLDAAIQRAARDGGPELDRIIKALTVAIENGGVEGEHHQTWVIDQIVRALVGCPMETVTATSYKGEPYTYEQQSASELYQQLINAACYGEEGPDTYEWDEGTPP</sequence>
<comment type="caution">
    <text evidence="1">The sequence shown here is derived from an EMBL/GenBank/DDBJ whole genome shotgun (WGS) entry which is preliminary data.</text>
</comment>
<gene>
    <name evidence="1" type="ORF">Psi01_60190</name>
</gene>
<accession>A0A8J3WLK3</accession>
<dbReference type="AlphaFoldDB" id="A0A8J3WLK3"/>
<name>A0A8J3WLK3_9ACTN</name>
<protein>
    <submittedName>
        <fullName evidence="1">Uncharacterized protein</fullName>
    </submittedName>
</protein>